<reference evidence="9 10" key="1">
    <citation type="journal article" date="2008" name="Nature">
        <title>The Trichoplax genome and the nature of placozoans.</title>
        <authorList>
            <person name="Srivastava M."/>
            <person name="Begovic E."/>
            <person name="Chapman J."/>
            <person name="Putnam N.H."/>
            <person name="Hellsten U."/>
            <person name="Kawashima T."/>
            <person name="Kuo A."/>
            <person name="Mitros T."/>
            <person name="Salamov A."/>
            <person name="Carpenter M.L."/>
            <person name="Signorovitch A.Y."/>
            <person name="Moreno M.A."/>
            <person name="Kamm K."/>
            <person name="Grimwood J."/>
            <person name="Schmutz J."/>
            <person name="Shapiro H."/>
            <person name="Grigoriev I.V."/>
            <person name="Buss L.W."/>
            <person name="Schierwater B."/>
            <person name="Dellaporta S.L."/>
            <person name="Rokhsar D.S."/>
        </authorList>
    </citation>
    <scope>NUCLEOTIDE SEQUENCE [LARGE SCALE GENOMIC DNA]</scope>
    <source>
        <strain evidence="9 10">Grell-BS-1999</strain>
    </source>
</reference>
<dbReference type="InParanoid" id="B3SC31"/>
<dbReference type="CTD" id="6758971"/>
<dbReference type="InterPro" id="IPR001314">
    <property type="entry name" value="Peptidase_S1A"/>
</dbReference>
<dbReference type="PROSITE" id="PS00134">
    <property type="entry name" value="TRYPSIN_HIS"/>
    <property type="match status" value="1"/>
</dbReference>
<dbReference type="InterPro" id="IPR009003">
    <property type="entry name" value="Peptidase_S1_PA"/>
</dbReference>
<dbReference type="PANTHER" id="PTHR24264:SF65">
    <property type="entry name" value="SRCR DOMAIN-CONTAINING PROTEIN"/>
    <property type="match status" value="1"/>
</dbReference>
<dbReference type="STRING" id="10228.B3SC31"/>
<evidence type="ECO:0000256" key="7">
    <source>
        <dbReference type="RuleBase" id="RU363034"/>
    </source>
</evidence>
<keyword evidence="3 7" id="KW-0645">Protease</keyword>
<dbReference type="PROSITE" id="PS50240">
    <property type="entry name" value="TRYPSIN_DOM"/>
    <property type="match status" value="1"/>
</dbReference>
<dbReference type="PhylomeDB" id="B3SC31"/>
<dbReference type="GO" id="GO:0006508">
    <property type="term" value="P:proteolysis"/>
    <property type="evidence" value="ECO:0000318"/>
    <property type="project" value="GO_Central"/>
</dbReference>
<dbReference type="GO" id="GO:0004252">
    <property type="term" value="F:serine-type endopeptidase activity"/>
    <property type="evidence" value="ECO:0000318"/>
    <property type="project" value="GO_Central"/>
</dbReference>
<dbReference type="InterPro" id="IPR043504">
    <property type="entry name" value="Peptidase_S1_PA_chymotrypsin"/>
</dbReference>
<keyword evidence="5 7" id="KW-0720">Serine protease</keyword>
<dbReference type="MEROPS" id="S01.128"/>
<dbReference type="SUPFAM" id="SSF50494">
    <property type="entry name" value="Trypsin-like serine proteases"/>
    <property type="match status" value="1"/>
</dbReference>
<keyword evidence="10" id="KW-1185">Reference proteome</keyword>
<keyword evidence="4 7" id="KW-0378">Hydrolase</keyword>
<dbReference type="InterPro" id="IPR001254">
    <property type="entry name" value="Trypsin_dom"/>
</dbReference>
<dbReference type="CDD" id="cd00190">
    <property type="entry name" value="Tryp_SPc"/>
    <property type="match status" value="1"/>
</dbReference>
<keyword evidence="2" id="KW-0964">Secreted</keyword>
<dbReference type="EMBL" id="DS985267">
    <property type="protein sequence ID" value="EDV19781.1"/>
    <property type="molecule type" value="Genomic_DNA"/>
</dbReference>
<organism evidence="9 10">
    <name type="scientific">Trichoplax adhaerens</name>
    <name type="common">Trichoplax reptans</name>
    <dbReference type="NCBI Taxonomy" id="10228"/>
    <lineage>
        <taxon>Eukaryota</taxon>
        <taxon>Metazoa</taxon>
        <taxon>Placozoa</taxon>
        <taxon>Uniplacotomia</taxon>
        <taxon>Trichoplacea</taxon>
        <taxon>Trichoplacidae</taxon>
        <taxon>Trichoplax</taxon>
    </lineage>
</organism>
<dbReference type="InterPro" id="IPR050127">
    <property type="entry name" value="Serine_Proteases_S1"/>
</dbReference>
<evidence type="ECO:0000256" key="5">
    <source>
        <dbReference type="ARBA" id="ARBA00022825"/>
    </source>
</evidence>
<dbReference type="PRINTS" id="PR00722">
    <property type="entry name" value="CHYMOTRYPSIN"/>
</dbReference>
<dbReference type="Gene3D" id="2.40.10.10">
    <property type="entry name" value="Trypsin-like serine proteases"/>
    <property type="match status" value="1"/>
</dbReference>
<accession>B3SC31</accession>
<name>B3SC31_TRIAD</name>
<dbReference type="GeneID" id="6758971"/>
<feature type="domain" description="Peptidase S1" evidence="8">
    <location>
        <begin position="42"/>
        <end position="275"/>
    </location>
</feature>
<comment type="subcellular location">
    <subcellularLocation>
        <location evidence="1">Secreted</location>
    </subcellularLocation>
</comment>
<evidence type="ECO:0000256" key="3">
    <source>
        <dbReference type="ARBA" id="ARBA00022670"/>
    </source>
</evidence>
<gene>
    <name evidence="9" type="ORF">TRIADDRAFT_64384</name>
</gene>
<dbReference type="PROSITE" id="PS00135">
    <property type="entry name" value="TRYPSIN_SER"/>
    <property type="match status" value="1"/>
</dbReference>
<dbReference type="AlphaFoldDB" id="B3SC31"/>
<dbReference type="Proteomes" id="UP000009022">
    <property type="component" value="Unassembled WGS sequence"/>
</dbReference>
<dbReference type="eggNOG" id="KOG3627">
    <property type="taxonomic scope" value="Eukaryota"/>
</dbReference>
<sequence length="277" mass="30631">MAFCMAAPNRNLRDTVKLGASLFRDRAVNDDRFIDDLEEDRIIGGIESIPHSRPYQVALVRSGEFFCGGSLISKQYVITAAHCVVDRIPNEKFEAILGAHNILKEEESQQKIEIEKRIKHEKYSRKTKENDIAIFKLAHPAELNDKVKLIQLAAQNDHFLGKMCSVSGWGTSDDGMLAEEGLRETDVPVISNEKCNALISYGGEIASKMMCAGYAKGGKDGCQGDSGGPLVCKNHQGDEVLGGVVSWGRGCAKPNYYGVYTRVDEYLEWIHSKISKS</sequence>
<dbReference type="SMART" id="SM00020">
    <property type="entry name" value="Tryp_SPc"/>
    <property type="match status" value="1"/>
</dbReference>
<dbReference type="OMA" id="ICELFYG"/>
<evidence type="ECO:0000256" key="1">
    <source>
        <dbReference type="ARBA" id="ARBA00004613"/>
    </source>
</evidence>
<dbReference type="FunFam" id="2.40.10.10:FF:000053">
    <property type="entry name" value="Neurotrypsin"/>
    <property type="match status" value="1"/>
</dbReference>
<dbReference type="Pfam" id="PF00089">
    <property type="entry name" value="Trypsin"/>
    <property type="match status" value="1"/>
</dbReference>
<protein>
    <recommendedName>
        <fullName evidence="8">Peptidase S1 domain-containing protein</fullName>
    </recommendedName>
</protein>
<evidence type="ECO:0000313" key="9">
    <source>
        <dbReference type="EMBL" id="EDV19781.1"/>
    </source>
</evidence>
<dbReference type="InterPro" id="IPR018114">
    <property type="entry name" value="TRYPSIN_HIS"/>
</dbReference>
<dbReference type="RefSeq" id="XP_002117805.1">
    <property type="nucleotide sequence ID" value="XM_002117769.1"/>
</dbReference>
<evidence type="ECO:0000313" key="10">
    <source>
        <dbReference type="Proteomes" id="UP000009022"/>
    </source>
</evidence>
<dbReference type="PANTHER" id="PTHR24264">
    <property type="entry name" value="TRYPSIN-RELATED"/>
    <property type="match status" value="1"/>
</dbReference>
<proteinExistence type="predicted"/>
<evidence type="ECO:0000256" key="2">
    <source>
        <dbReference type="ARBA" id="ARBA00022525"/>
    </source>
</evidence>
<evidence type="ECO:0000256" key="6">
    <source>
        <dbReference type="ARBA" id="ARBA00023157"/>
    </source>
</evidence>
<dbReference type="InterPro" id="IPR033116">
    <property type="entry name" value="TRYPSIN_SER"/>
</dbReference>
<dbReference type="OrthoDB" id="10012881at2759"/>
<evidence type="ECO:0000256" key="4">
    <source>
        <dbReference type="ARBA" id="ARBA00022801"/>
    </source>
</evidence>
<keyword evidence="6" id="KW-1015">Disulfide bond</keyword>
<dbReference type="HOGENOM" id="CLU_006842_0_4_1"/>
<dbReference type="GO" id="GO:0005615">
    <property type="term" value="C:extracellular space"/>
    <property type="evidence" value="ECO:0000318"/>
    <property type="project" value="GO_Central"/>
</dbReference>
<evidence type="ECO:0000259" key="8">
    <source>
        <dbReference type="PROSITE" id="PS50240"/>
    </source>
</evidence>
<dbReference type="KEGG" id="tad:TRIADDRAFT_64384"/>